<feature type="domain" description="FecR protein" evidence="2">
    <location>
        <begin position="176"/>
        <end position="271"/>
    </location>
</feature>
<accession>A0ABR7Y7N1</accession>
<dbReference type="PIRSF" id="PIRSF018266">
    <property type="entry name" value="FecR"/>
    <property type="match status" value="1"/>
</dbReference>
<protein>
    <submittedName>
        <fullName evidence="4">FecR family protein</fullName>
    </submittedName>
</protein>
<evidence type="ECO:0000259" key="3">
    <source>
        <dbReference type="Pfam" id="PF16344"/>
    </source>
</evidence>
<evidence type="ECO:0000256" key="1">
    <source>
        <dbReference type="SAM" id="Phobius"/>
    </source>
</evidence>
<gene>
    <name evidence="4" type="ORF">H8B17_17215</name>
</gene>
<dbReference type="Pfam" id="PF16344">
    <property type="entry name" value="FecR_C"/>
    <property type="match status" value="1"/>
</dbReference>
<comment type="caution">
    <text evidence="4">The sequence shown here is derived from an EMBL/GenBank/DDBJ whole genome shotgun (WGS) entry which is preliminary data.</text>
</comment>
<feature type="domain" description="Protein FecR C-terminal" evidence="3">
    <location>
        <begin position="314"/>
        <end position="382"/>
    </location>
</feature>
<feature type="transmembrane region" description="Helical" evidence="1">
    <location>
        <begin position="79"/>
        <end position="97"/>
    </location>
</feature>
<evidence type="ECO:0000313" key="5">
    <source>
        <dbReference type="Proteomes" id="UP000606494"/>
    </source>
</evidence>
<dbReference type="EMBL" id="JACNYK010000006">
    <property type="protein sequence ID" value="MBD1427321.1"/>
    <property type="molecule type" value="Genomic_DNA"/>
</dbReference>
<evidence type="ECO:0000259" key="2">
    <source>
        <dbReference type="Pfam" id="PF04773"/>
    </source>
</evidence>
<keyword evidence="5" id="KW-1185">Reference proteome</keyword>
<dbReference type="InterPro" id="IPR012373">
    <property type="entry name" value="Ferrdict_sens_TM"/>
</dbReference>
<dbReference type="InterPro" id="IPR006860">
    <property type="entry name" value="FecR"/>
</dbReference>
<dbReference type="Gene3D" id="2.60.120.1440">
    <property type="match status" value="1"/>
</dbReference>
<dbReference type="RefSeq" id="WP_190310477.1">
    <property type="nucleotide sequence ID" value="NZ_JACNYK010000006.1"/>
</dbReference>
<dbReference type="PANTHER" id="PTHR30273:SF2">
    <property type="entry name" value="PROTEIN FECR"/>
    <property type="match status" value="1"/>
</dbReference>
<evidence type="ECO:0000313" key="4">
    <source>
        <dbReference type="EMBL" id="MBD1427321.1"/>
    </source>
</evidence>
<organism evidence="4 5">
    <name type="scientific">Sphingobacterium arenae</name>
    <dbReference type="NCBI Taxonomy" id="1280598"/>
    <lineage>
        <taxon>Bacteria</taxon>
        <taxon>Pseudomonadati</taxon>
        <taxon>Bacteroidota</taxon>
        <taxon>Sphingobacteriia</taxon>
        <taxon>Sphingobacteriales</taxon>
        <taxon>Sphingobacteriaceae</taxon>
        <taxon>Sphingobacterium</taxon>
    </lineage>
</organism>
<dbReference type="Pfam" id="PF04773">
    <property type="entry name" value="FecR"/>
    <property type="match status" value="1"/>
</dbReference>
<reference evidence="4 5" key="1">
    <citation type="submission" date="2020-08" db="EMBL/GenBank/DDBJ databases">
        <title>Sphingobacterium sp. DN00404 isolated from aquaculture water.</title>
        <authorList>
            <person name="Zhang M."/>
        </authorList>
    </citation>
    <scope>NUCLEOTIDE SEQUENCE [LARGE SCALE GENOMIC DNA]</scope>
    <source>
        <strain evidence="4 5">KCTC 32294</strain>
    </source>
</reference>
<keyword evidence="1" id="KW-1133">Transmembrane helix</keyword>
<name>A0ABR7Y7N1_9SPHI</name>
<dbReference type="Gene3D" id="3.55.50.30">
    <property type="match status" value="1"/>
</dbReference>
<dbReference type="PANTHER" id="PTHR30273">
    <property type="entry name" value="PERIPLASMIC SIGNAL SENSOR AND SIGMA FACTOR ACTIVATOR FECR-RELATED"/>
    <property type="match status" value="1"/>
</dbReference>
<dbReference type="Proteomes" id="UP000606494">
    <property type="component" value="Unassembled WGS sequence"/>
</dbReference>
<keyword evidence="1" id="KW-0812">Transmembrane</keyword>
<proteinExistence type="predicted"/>
<keyword evidence="1" id="KW-0472">Membrane</keyword>
<dbReference type="InterPro" id="IPR032508">
    <property type="entry name" value="FecR_C"/>
</dbReference>
<sequence>MLNHENYKQLFEKRLKGQCSLQELDELEKYEESFKMIDTKWDEQQWGSQDVVQHTIHEKLEKDIDHLQSKNKKWYLRPVYAIAAAAAIILVCMIPFWKHNGSSPSQLDIAHQTQTASIVPGGNNATLTLDDGSILDLKSFGVKEVSKNGNILAKNKKEGELEYLSGHLDAAPVYHTLRTPRGGQYQLTLADGTQVWLNSESSIRFPTHFAAAERTVEITGEAYFDVRKQAGKRFVVKTSNNQKITVLGTRFNVTAYPDENTISTSLIEGRVVLEGAGGQHNMKPGQKMVYNSENSSITSTTFDEYEVLAWQKGYFVFNVEPIESIMRKIARWYDVEVVYQGDMTHQAFSGKISRSKNVEDVLKKLSLTGTINFRIEGRRIYVMT</sequence>